<proteinExistence type="predicted"/>
<reference evidence="1 2" key="1">
    <citation type="submission" date="2018-04" db="EMBL/GenBank/DDBJ databases">
        <title>Genomic Encyclopedia of Archaeal and Bacterial Type Strains, Phase II (KMG-II): from individual species to whole genera.</title>
        <authorList>
            <person name="Goeker M."/>
        </authorList>
    </citation>
    <scope>NUCLEOTIDE SEQUENCE [LARGE SCALE GENOMIC DNA]</scope>
    <source>
        <strain evidence="1 2">DSM 26809</strain>
    </source>
</reference>
<dbReference type="EMBL" id="QAOQ01000012">
    <property type="protein sequence ID" value="PTQ92429.1"/>
    <property type="molecule type" value="Genomic_DNA"/>
</dbReference>
<sequence>MCSMTSLPTNQYIDLLNSYYALFRDHKISESLLNRGLFNEFDTQYKVAKLYNDPSLRKLLKKMLNDDSLSKAFRMDIRNEILNGRWLHDLQRTGHLK</sequence>
<protein>
    <submittedName>
        <fullName evidence="1">Uncharacterized protein</fullName>
    </submittedName>
</protein>
<organism evidence="1 2">
    <name type="scientific">Mucilaginibacter yixingensis</name>
    <dbReference type="NCBI Taxonomy" id="1295612"/>
    <lineage>
        <taxon>Bacteria</taxon>
        <taxon>Pseudomonadati</taxon>
        <taxon>Bacteroidota</taxon>
        <taxon>Sphingobacteriia</taxon>
        <taxon>Sphingobacteriales</taxon>
        <taxon>Sphingobacteriaceae</taxon>
        <taxon>Mucilaginibacter</taxon>
    </lineage>
</organism>
<name>A0A2T5J4Q9_9SPHI</name>
<gene>
    <name evidence="1" type="ORF">C8P68_11229</name>
</gene>
<evidence type="ECO:0000313" key="1">
    <source>
        <dbReference type="EMBL" id="PTQ92429.1"/>
    </source>
</evidence>
<dbReference type="AlphaFoldDB" id="A0A2T5J4Q9"/>
<accession>A0A2T5J4Q9</accession>
<evidence type="ECO:0000313" key="2">
    <source>
        <dbReference type="Proteomes" id="UP000244168"/>
    </source>
</evidence>
<dbReference type="Proteomes" id="UP000244168">
    <property type="component" value="Unassembled WGS sequence"/>
</dbReference>
<keyword evidence="2" id="KW-1185">Reference proteome</keyword>
<comment type="caution">
    <text evidence="1">The sequence shown here is derived from an EMBL/GenBank/DDBJ whole genome shotgun (WGS) entry which is preliminary data.</text>
</comment>